<gene>
    <name evidence="2" type="ORF">C3Y92_05525</name>
</gene>
<sequence length="483" mass="54447">MLSNYAIRLWPYILHFYPGLGSSMMENRSLFLKLLRITLIVFAIILAWVLLVGVFNMGPYVFLLIMTLAIWVLIPGILLAVGISLVITSMITSFKNIQKKKIPIEALGGIVMSIALAFPAYKVIDVYLGPKYSLVSILREKSKPSIGKVYLERAGDFKEGKARVEEKGTNYSIDRTGLVMPISRNTITVKYQTKWEPGVMTGTGFDDIEPGEGFEKVAKLDYNMFVRGTAGVIDNTSGQFVAQYDEIKHFYQNVAIAYNRGRPGLINKQGQWVIEPGVYKEIWPFQYGMARVRSGDNYGFIDENGKLVIDTTYNDARDFNDMGTAPVKKISKGGGNWGLISRDGTWILEPKYDEILRYGEGFYPVKDARMPKYGYCDWSGNEVMKPLYLQAKPFHEGLAAVHVDKEGWGYIDQSGNVVIPFQFYEANDFHEGLAAVRVDTRGSMLRQLFMNFFAPALELPGRWGYIDRNGNLVISTVVHSKPK</sequence>
<dbReference type="Proteomes" id="UP000293296">
    <property type="component" value="Chromosome"/>
</dbReference>
<dbReference type="AlphaFoldDB" id="A0A4P6HLE1"/>
<dbReference type="InterPro" id="IPR032774">
    <property type="entry name" value="WG_beta_rep"/>
</dbReference>
<name>A0A4P6HLE1_9BACT</name>
<feature type="transmembrane region" description="Helical" evidence="1">
    <location>
        <begin position="102"/>
        <end position="121"/>
    </location>
</feature>
<feature type="transmembrane region" description="Helical" evidence="1">
    <location>
        <begin position="34"/>
        <end position="55"/>
    </location>
</feature>
<organism evidence="2 3">
    <name type="scientific">Solidesulfovibrio carbinolicus</name>
    <dbReference type="NCBI Taxonomy" id="296842"/>
    <lineage>
        <taxon>Bacteria</taxon>
        <taxon>Pseudomonadati</taxon>
        <taxon>Thermodesulfobacteriota</taxon>
        <taxon>Desulfovibrionia</taxon>
        <taxon>Desulfovibrionales</taxon>
        <taxon>Desulfovibrionaceae</taxon>
        <taxon>Solidesulfovibrio</taxon>
    </lineage>
</organism>
<evidence type="ECO:0000313" key="3">
    <source>
        <dbReference type="Proteomes" id="UP000293296"/>
    </source>
</evidence>
<reference evidence="2 3" key="1">
    <citation type="submission" date="2018-02" db="EMBL/GenBank/DDBJ databases">
        <title>Genome sequence of Desulfovibrio carbinolicus DSM 3852.</title>
        <authorList>
            <person name="Wilbanks E."/>
            <person name="Skennerton C.T."/>
            <person name="Orphan V.J."/>
        </authorList>
    </citation>
    <scope>NUCLEOTIDE SEQUENCE [LARGE SCALE GENOMIC DNA]</scope>
    <source>
        <strain evidence="2 3">DSM 3852</strain>
    </source>
</reference>
<dbReference type="KEGG" id="dcb:C3Y92_05525"/>
<evidence type="ECO:0000313" key="2">
    <source>
        <dbReference type="EMBL" id="QAZ66730.1"/>
    </source>
</evidence>
<evidence type="ECO:0008006" key="4">
    <source>
        <dbReference type="Google" id="ProtNLM"/>
    </source>
</evidence>
<dbReference type="SUPFAM" id="SSF69360">
    <property type="entry name" value="Cell wall binding repeat"/>
    <property type="match status" value="1"/>
</dbReference>
<protein>
    <recommendedName>
        <fullName evidence="4">WG repeat-containing protein</fullName>
    </recommendedName>
</protein>
<dbReference type="Pfam" id="PF14903">
    <property type="entry name" value="WG_beta_rep"/>
    <property type="match status" value="5"/>
</dbReference>
<dbReference type="PANTHER" id="PTHR37841">
    <property type="entry name" value="GLR2918 PROTEIN"/>
    <property type="match status" value="1"/>
</dbReference>
<feature type="transmembrane region" description="Helical" evidence="1">
    <location>
        <begin position="61"/>
        <end position="90"/>
    </location>
</feature>
<proteinExistence type="predicted"/>
<dbReference type="PANTHER" id="PTHR37841:SF1">
    <property type="entry name" value="DUF3298 DOMAIN-CONTAINING PROTEIN"/>
    <property type="match status" value="1"/>
</dbReference>
<dbReference type="EMBL" id="CP026538">
    <property type="protein sequence ID" value="QAZ66730.1"/>
    <property type="molecule type" value="Genomic_DNA"/>
</dbReference>
<keyword evidence="1" id="KW-0472">Membrane</keyword>
<keyword evidence="1" id="KW-0812">Transmembrane</keyword>
<keyword evidence="1" id="KW-1133">Transmembrane helix</keyword>
<keyword evidence="3" id="KW-1185">Reference proteome</keyword>
<evidence type="ECO:0000256" key="1">
    <source>
        <dbReference type="SAM" id="Phobius"/>
    </source>
</evidence>
<accession>A0A4P6HLE1</accession>